<dbReference type="EMBL" id="CM000782">
    <property type="protein sequence ID" value="AQK81844.1"/>
    <property type="molecule type" value="Genomic_DNA"/>
</dbReference>
<gene>
    <name evidence="2" type="ORF">ZEAMMB73_Zm00001d001872</name>
    <name evidence="1" type="ORF">ZEAMMB73_Zm00001d036747</name>
</gene>
<reference evidence="2" key="1">
    <citation type="submission" date="2015-12" db="EMBL/GenBank/DDBJ databases">
        <title>Update maize B73 reference genome by single molecule sequencing technologies.</title>
        <authorList>
            <consortium name="Maize Genome Sequencing Project"/>
            <person name="Ware D."/>
        </authorList>
    </citation>
    <scope>NUCLEOTIDE SEQUENCE [LARGE SCALE GENOMIC DNA]</scope>
    <source>
        <tissue evidence="2">Seedling</tissue>
    </source>
</reference>
<sequence length="64" mass="7173">MCDRSSARQDTRWRTFQELFMLVGPTTSLGPEKKCNQPIIVCGPGVHSFATFLARRCGRGDDRA</sequence>
<evidence type="ECO:0000313" key="2">
    <source>
        <dbReference type="EMBL" id="ONM12246.1"/>
    </source>
</evidence>
<organism evidence="2">
    <name type="scientific">Zea mays</name>
    <name type="common">Maize</name>
    <dbReference type="NCBI Taxonomy" id="4577"/>
    <lineage>
        <taxon>Eukaryota</taxon>
        <taxon>Viridiplantae</taxon>
        <taxon>Streptophyta</taxon>
        <taxon>Embryophyta</taxon>
        <taxon>Tracheophyta</taxon>
        <taxon>Spermatophyta</taxon>
        <taxon>Magnoliopsida</taxon>
        <taxon>Liliopsida</taxon>
        <taxon>Poales</taxon>
        <taxon>Poaceae</taxon>
        <taxon>PACMAD clade</taxon>
        <taxon>Panicoideae</taxon>
        <taxon>Andropogonodae</taxon>
        <taxon>Andropogoneae</taxon>
        <taxon>Tripsacinae</taxon>
        <taxon>Zea</taxon>
    </lineage>
</organism>
<accession>A0A1D6DTS5</accession>
<dbReference type="EMBL" id="CM007648">
    <property type="protein sequence ID" value="ONM12246.1"/>
    <property type="molecule type" value="Genomic_DNA"/>
</dbReference>
<dbReference type="AlphaFoldDB" id="A0A1D6DTS5"/>
<dbReference type="EMBL" id="CM000782">
    <property type="protein sequence ID" value="AQK81845.1"/>
    <property type="molecule type" value="Genomic_DNA"/>
</dbReference>
<dbReference type="EMBL" id="CM007648">
    <property type="protein sequence ID" value="ONM12245.1"/>
    <property type="molecule type" value="Genomic_DNA"/>
</dbReference>
<name>A0A1D6DTS5_MAIZE</name>
<evidence type="ECO:0000313" key="1">
    <source>
        <dbReference type="EMBL" id="AQK81844.1"/>
    </source>
</evidence>
<protein>
    <submittedName>
        <fullName evidence="2">Uncharacterized protein</fullName>
    </submittedName>
</protein>
<proteinExistence type="predicted"/>
<dbReference type="InParanoid" id="A0A1D6DTS5"/>